<accession>A0A1H5WJY5</accession>
<dbReference type="RefSeq" id="WP_103966966.1">
    <property type="nucleotide sequence ID" value="NZ_FNUX01000019.1"/>
</dbReference>
<dbReference type="Proteomes" id="UP000236753">
    <property type="component" value="Unassembled WGS sequence"/>
</dbReference>
<organism evidence="1 2">
    <name type="scientific">Nitrosomonas ureae</name>
    <dbReference type="NCBI Taxonomy" id="44577"/>
    <lineage>
        <taxon>Bacteria</taxon>
        <taxon>Pseudomonadati</taxon>
        <taxon>Pseudomonadota</taxon>
        <taxon>Betaproteobacteria</taxon>
        <taxon>Nitrosomonadales</taxon>
        <taxon>Nitrosomonadaceae</taxon>
        <taxon>Nitrosomonas</taxon>
    </lineage>
</organism>
<sequence length="229" mass="26031">MYVSSHALPIHFIAMNILRHIVEPSRLLMTWQSLDMNAPSRTRRVIGEVCRENDGQIVFRYLKNTPDFEAARKAGFKGFPAFRLENDEVRQGVIESLLRRLPPRNREDFAEFLAQHRLPCPFSYSDMALLGYTGARLPSDGFALVPDFSQNNAPCDYLMEVAGLRHIFNDMQAIHEGDSVNFEIDQDNPVDQDALQVICHGREPRPSIWRSGTASASRNCRRSLRSAPA</sequence>
<protein>
    <submittedName>
        <fullName evidence="1">Uncharacterized protein</fullName>
    </submittedName>
</protein>
<evidence type="ECO:0000313" key="2">
    <source>
        <dbReference type="Proteomes" id="UP000236753"/>
    </source>
</evidence>
<gene>
    <name evidence="1" type="ORF">SAMN05216334_11915</name>
</gene>
<dbReference type="EMBL" id="FNUX01000019">
    <property type="protein sequence ID" value="SEF99596.1"/>
    <property type="molecule type" value="Genomic_DNA"/>
</dbReference>
<name>A0A1H5WJY5_9PROT</name>
<dbReference type="AlphaFoldDB" id="A0A1H5WJY5"/>
<proteinExistence type="predicted"/>
<reference evidence="1 2" key="1">
    <citation type="submission" date="2016-10" db="EMBL/GenBank/DDBJ databases">
        <authorList>
            <person name="de Groot N.N."/>
        </authorList>
    </citation>
    <scope>NUCLEOTIDE SEQUENCE [LARGE SCALE GENOMIC DNA]</scope>
    <source>
        <strain evidence="1 2">Nm13</strain>
    </source>
</reference>
<dbReference type="OrthoDB" id="8446608at2"/>
<evidence type="ECO:0000313" key="1">
    <source>
        <dbReference type="EMBL" id="SEF99596.1"/>
    </source>
</evidence>